<dbReference type="PROSITE" id="PS51455">
    <property type="entry name" value="PIPK"/>
    <property type="match status" value="1"/>
</dbReference>
<evidence type="ECO:0000313" key="5">
    <source>
        <dbReference type="Proteomes" id="UP001209878"/>
    </source>
</evidence>
<keyword evidence="1" id="KW-0418">Kinase</keyword>
<dbReference type="AlphaFoldDB" id="A0AAD9PBN6"/>
<dbReference type="PANTHER" id="PTHR23086">
    <property type="entry name" value="PHOSPHATIDYLINOSITOL-4-PHOSPHATE 5-KINASE"/>
    <property type="match status" value="1"/>
</dbReference>
<dbReference type="Gene3D" id="3.30.800.10">
    <property type="entry name" value="Phosphatidylinositol Phosphate Kinase II Beta"/>
    <property type="match status" value="1"/>
</dbReference>
<feature type="region of interest" description="Disordered" evidence="2">
    <location>
        <begin position="346"/>
        <end position="373"/>
    </location>
</feature>
<dbReference type="InterPro" id="IPR027484">
    <property type="entry name" value="PInositol-4-P-5-kinase_N"/>
</dbReference>
<gene>
    <name evidence="4" type="ORF">NP493_48g05004</name>
</gene>
<feature type="compositionally biased region" description="Polar residues" evidence="2">
    <location>
        <begin position="1"/>
        <end position="11"/>
    </location>
</feature>
<dbReference type="GO" id="GO:0046854">
    <property type="term" value="P:phosphatidylinositol phosphate biosynthetic process"/>
    <property type="evidence" value="ECO:0007669"/>
    <property type="project" value="TreeGrafter"/>
</dbReference>
<feature type="region of interest" description="Disordered" evidence="2">
    <location>
        <begin position="609"/>
        <end position="645"/>
    </location>
</feature>
<organism evidence="4 5">
    <name type="scientific">Ridgeia piscesae</name>
    <name type="common">Tubeworm</name>
    <dbReference type="NCBI Taxonomy" id="27915"/>
    <lineage>
        <taxon>Eukaryota</taxon>
        <taxon>Metazoa</taxon>
        <taxon>Spiralia</taxon>
        <taxon>Lophotrochozoa</taxon>
        <taxon>Annelida</taxon>
        <taxon>Polychaeta</taxon>
        <taxon>Sedentaria</taxon>
        <taxon>Canalipalpata</taxon>
        <taxon>Sabellida</taxon>
        <taxon>Siboglinidae</taxon>
        <taxon>Ridgeia</taxon>
    </lineage>
</organism>
<dbReference type="SMART" id="SM00330">
    <property type="entry name" value="PIPKc"/>
    <property type="match status" value="1"/>
</dbReference>
<feature type="domain" description="PIPK" evidence="3">
    <location>
        <begin position="85"/>
        <end position="477"/>
    </location>
</feature>
<dbReference type="Proteomes" id="UP001209878">
    <property type="component" value="Unassembled WGS sequence"/>
</dbReference>
<dbReference type="GO" id="GO:0005524">
    <property type="term" value="F:ATP binding"/>
    <property type="evidence" value="ECO:0007669"/>
    <property type="project" value="UniProtKB-UniRule"/>
</dbReference>
<dbReference type="InterPro" id="IPR027483">
    <property type="entry name" value="PInositol-4-P-4/5-kinase_C_sf"/>
</dbReference>
<sequence length="699" mass="77324">MEESRVQTQKMAASRLDESGAKPRRLTETNSAGNDFGLTPQRTVSATAPTARKYERERKLGHRRVDHAGQVTYKKKSTTMLMTCIQTGIRQFVGGLAAEPRRDLLVQDFSITESLFFPSGRSYFLVRGIKKAIEGSTLTPAHHYSDFRFKAYAPIAFRYFRELFGIQPDDFLLSMCNDPLTELSNPGASGSIFYITDDEEFIIKTLQHKEAEFLQKLLPGYYMCGGKNIRFIVMNNLLPLSVRLHEKYDLKGSSYKRRASKREKAKHSPTLKDLDFLANHPEGIYLEADTYSALINTMQRDCRVLQSFQIMDYSLLVGIHNLDQALKDKNQAGDLAGDSAASCGAASTTSVSTGVGPSQKESTTSGDAAARARSFSRGRSMKQRLAQYSTAMESIQATTEPLAVEDEDIPAGGIPARNHRGERIFLYIGIIDILQNYRMAKKLEHTFKSMLHEGDTISVHRPGFYAQRFQTFFAERVFKKIPSSLKQSPIKRKSTVGIGRTRNEGKFESESQVHMTYEGEQATVGDRPDLLPSHGTTSSPGHKSQSEQVVISHLEHHNQESASETKTDTWSHRPAAARPDMNLVVAFQPGTGDTSETNDACQLAPHHDSPILSISESTPTHTECTEDSPSPIKSPTAAMRSPTAPTVSQMELKPQHARLPEAASAAAANQVASSRGQAIPQTDIVESTPLAVDDTVHYT</sequence>
<feature type="compositionally biased region" description="Polar residues" evidence="2">
    <location>
        <begin position="612"/>
        <end position="633"/>
    </location>
</feature>
<comment type="caution">
    <text evidence="4">The sequence shown here is derived from an EMBL/GenBank/DDBJ whole genome shotgun (WGS) entry which is preliminary data.</text>
</comment>
<feature type="compositionally biased region" description="Polar residues" evidence="2">
    <location>
        <begin position="534"/>
        <end position="548"/>
    </location>
</feature>
<accession>A0AAD9PBN6</accession>
<keyword evidence="1" id="KW-0067">ATP-binding</keyword>
<reference evidence="4" key="1">
    <citation type="journal article" date="2023" name="Mol. Biol. Evol.">
        <title>Third-Generation Sequencing Reveals the Adaptive Role of the Epigenome in Three Deep-Sea Polychaetes.</title>
        <authorList>
            <person name="Perez M."/>
            <person name="Aroh O."/>
            <person name="Sun Y."/>
            <person name="Lan Y."/>
            <person name="Juniper S.K."/>
            <person name="Young C.R."/>
            <person name="Angers B."/>
            <person name="Qian P.Y."/>
        </authorList>
    </citation>
    <scope>NUCLEOTIDE SEQUENCE</scope>
    <source>
        <strain evidence="4">R07B-5</strain>
    </source>
</reference>
<dbReference type="CDD" id="cd17301">
    <property type="entry name" value="PIPKc_PIP5KI"/>
    <property type="match status" value="1"/>
</dbReference>
<feature type="compositionally biased region" description="Low complexity" evidence="2">
    <location>
        <begin position="346"/>
        <end position="356"/>
    </location>
</feature>
<evidence type="ECO:0000256" key="2">
    <source>
        <dbReference type="SAM" id="MobiDB-lite"/>
    </source>
</evidence>
<protein>
    <recommendedName>
        <fullName evidence="3">PIPK domain-containing protein</fullName>
    </recommendedName>
</protein>
<dbReference type="Gene3D" id="3.30.810.10">
    <property type="entry name" value="2-Layer Sandwich"/>
    <property type="match status" value="1"/>
</dbReference>
<name>A0AAD9PBN6_RIDPI</name>
<dbReference type="InterPro" id="IPR002498">
    <property type="entry name" value="PInositol-4-P-4/5-kinase_core"/>
</dbReference>
<dbReference type="PANTHER" id="PTHR23086:SF101">
    <property type="entry name" value="LP03320P-RELATED"/>
    <property type="match status" value="1"/>
</dbReference>
<feature type="region of interest" description="Disordered" evidence="2">
    <location>
        <begin position="489"/>
        <end position="548"/>
    </location>
</feature>
<proteinExistence type="predicted"/>
<evidence type="ECO:0000259" key="3">
    <source>
        <dbReference type="PROSITE" id="PS51455"/>
    </source>
</evidence>
<keyword evidence="1" id="KW-0808">Transferase</keyword>
<feature type="region of interest" description="Disordered" evidence="2">
    <location>
        <begin position="667"/>
        <end position="686"/>
    </location>
</feature>
<dbReference type="GO" id="GO:0016308">
    <property type="term" value="F:1-phosphatidylinositol-4-phosphate 5-kinase activity"/>
    <property type="evidence" value="ECO:0007669"/>
    <property type="project" value="TreeGrafter"/>
</dbReference>
<dbReference type="Pfam" id="PF01504">
    <property type="entry name" value="PIP5K"/>
    <property type="match status" value="2"/>
</dbReference>
<keyword evidence="5" id="KW-1185">Reference proteome</keyword>
<keyword evidence="1" id="KW-0547">Nucleotide-binding</keyword>
<evidence type="ECO:0000313" key="4">
    <source>
        <dbReference type="EMBL" id="KAK2191670.1"/>
    </source>
</evidence>
<evidence type="ECO:0000256" key="1">
    <source>
        <dbReference type="PROSITE-ProRule" id="PRU00781"/>
    </source>
</evidence>
<dbReference type="GO" id="GO:0005886">
    <property type="term" value="C:plasma membrane"/>
    <property type="evidence" value="ECO:0007669"/>
    <property type="project" value="TreeGrafter"/>
</dbReference>
<feature type="compositionally biased region" description="Basic and acidic residues" evidence="2">
    <location>
        <begin position="15"/>
        <end position="27"/>
    </location>
</feature>
<dbReference type="InterPro" id="IPR023610">
    <property type="entry name" value="PInositol-4/5-P-5/4-kinase"/>
</dbReference>
<dbReference type="SUPFAM" id="SSF56104">
    <property type="entry name" value="SAICAR synthase-like"/>
    <property type="match status" value="1"/>
</dbReference>
<feature type="compositionally biased region" description="Basic and acidic residues" evidence="2">
    <location>
        <begin position="501"/>
        <end position="511"/>
    </location>
</feature>
<dbReference type="EMBL" id="JAODUO010000048">
    <property type="protein sequence ID" value="KAK2191670.1"/>
    <property type="molecule type" value="Genomic_DNA"/>
</dbReference>
<feature type="region of interest" description="Disordered" evidence="2">
    <location>
        <begin position="1"/>
        <end position="49"/>
    </location>
</feature>